<dbReference type="CDD" id="cd00109">
    <property type="entry name" value="Kunitz-type"/>
    <property type="match status" value="2"/>
</dbReference>
<evidence type="ECO:0000313" key="4">
    <source>
        <dbReference type="Proteomes" id="UP001303046"/>
    </source>
</evidence>
<dbReference type="SMART" id="SM00181">
    <property type="entry name" value="EGF"/>
    <property type="match status" value="3"/>
</dbReference>
<comment type="caution">
    <text evidence="3">The sequence shown here is derived from an EMBL/GenBank/DDBJ whole genome shotgun (WGS) entry which is preliminary data.</text>
</comment>
<dbReference type="Pfam" id="PF00014">
    <property type="entry name" value="Kunitz_BPTI"/>
    <property type="match status" value="3"/>
</dbReference>
<dbReference type="EMBL" id="JAVFWL010000006">
    <property type="protein sequence ID" value="KAK6766615.1"/>
    <property type="molecule type" value="Genomic_DNA"/>
</dbReference>
<feature type="domain" description="BPTI/Kunitz inhibitor" evidence="2">
    <location>
        <begin position="537"/>
        <end position="590"/>
    </location>
</feature>
<reference evidence="3 4" key="1">
    <citation type="submission" date="2023-08" db="EMBL/GenBank/DDBJ databases">
        <title>A Necator americanus chromosomal reference genome.</title>
        <authorList>
            <person name="Ilik V."/>
            <person name="Petrzelkova K.J."/>
            <person name="Pardy F."/>
            <person name="Fuh T."/>
            <person name="Niatou-Singa F.S."/>
            <person name="Gouil Q."/>
            <person name="Baker L."/>
            <person name="Ritchie M.E."/>
            <person name="Jex A.R."/>
            <person name="Gazzola D."/>
            <person name="Li H."/>
            <person name="Toshio Fujiwara R."/>
            <person name="Zhan B."/>
            <person name="Aroian R.V."/>
            <person name="Pafco B."/>
            <person name="Schwarz E.M."/>
        </authorList>
    </citation>
    <scope>NUCLEOTIDE SEQUENCE [LARGE SCALE GENOMIC DNA]</scope>
    <source>
        <strain evidence="3 4">Aroian</strain>
        <tissue evidence="3">Whole animal</tissue>
    </source>
</reference>
<evidence type="ECO:0000259" key="2">
    <source>
        <dbReference type="PROSITE" id="PS50279"/>
    </source>
</evidence>
<gene>
    <name evidence="3" type="primary">Necator_chrX.g26267</name>
    <name evidence="3" type="ORF">RB195_026101</name>
</gene>
<dbReference type="SUPFAM" id="SSF57625">
    <property type="entry name" value="Invertebrate chitin-binding proteins"/>
    <property type="match status" value="1"/>
</dbReference>
<keyword evidence="4" id="KW-1185">Reference proteome</keyword>
<sequence length="1518" mass="161426">MQPRLYLIQLCCCILTVLAKLECDPYSGAKKADPTNPESYLYCNLEGTYSKRKCLQGKVFNAESGQCESLKSSDHANDDPFSQPFFQAPDDLCGSGIPLTILSAPVVCNPSISSCPDGYVCRMYERTGTSYCCQGSSPQIDKAMCAQGQVTYLEPSGRPRSCVLPSSSSCPTGFSCTLVGGTATRCCGKDLGCPFNSAAFLNPRTSSHVECSPSQKTSCQNGYSCVRSTSLQKFICCSSSSSDSGTCLDGATPLSNPSSCSASQPCPSGYSCRDGKCCPGLAVCPAGSPLGGGPTACSEDNPCKDGYECVTTGAYQYCCPSRENVCSLPRNAGVVCASTRSAITRYYFDVTTGSCRSFQFSQCGGNANNFNTLEECEGFCLDAQCQHGQAYRVGAVNAVCALTAMDTCPRSHSCMSPVFGPSAVCCPTPDVTCNEMVSAGTPCFGRAVTIQRFYFNPNTRKCQAFQYYGCNGNGNNFQSMESCHDHCLNAADTVCAGAAALMDPNQQPQRCSSNVPCPSGYVCNPERYCCPTADTACSAVMSRGNVCSGSPLRTMWYYDQSQRKCTQFAYNGCGGTANRFTSKKACNSVCVSSPLSGSCPRGMSPLIEDGETIVKTCTLNVIGTCPLTASCVRSTTNQPICCQTVTSCPDNRKPYVIPGSTSVVACNIDADECPTGNACVESSSVPGFHMCCSTTITGNRRSSAGFGSTRKEPDTLAALIRSISPCPAQLTTNGHTCTVNAVGDCPRNYLCFRNAGYEHGSCCRTGPPKCSMKQYVPVFVSGTQVQICQNDLGGCPRDSRCMTSTIPTVSICCQLYQPQLKSRGNEMNGVMARPLAQPKCRNGDRPFNGGGVVFECSFTPDNCPPGYKCEFSSTGQAVCCGDPETIRCPFGSNAFEYGGRPLACPAGSTKCPHGYACVASLNPQYHLCCSSAVPVSRPPPGCLTGTPFVDPALNQRQYCSPLRDTCPVGYSCMESDYPGQYICCAQGNLGEQFKGYCPPNQVPYVGREGYPPTCHMQLNPCPTTAPFVCIYSAMKQDSYCCTPMDAAGTAFTLPDPSVAASPMKRIGLGDKVPMSAPSNPYGGMTQTFPGGPVPVPPTMPPIGIADPIPGVNPEQILPPGLSTNLHTAGNPNNLNFNNNPSGAFPNQNVNGYPNNQLVGGLPGYPRSQPPTIMPGFPNNQQSGVMIGGRTDLHSQVIQDVLSQYTHGNRYVGGGNPYFATPNNNAGQWTIPQNSVTGCPFGSRALVRADRSVVMCAEQPCPNGFVCVFAERENRFQCCSSSPILTSSIRPDSSSSTQSSIPDITTGDPIVECPPGFFLIEGKCLKVLFAGQKGCLSDEQCAAREPNATCDSGYCVCPAAKPLVHGGKCVAGCPEGFANIAGRCYDPTTVIFMDSVDERKNGTIGGYCLDTVVEEKRCEVGNSYCSEKTITCQCKVGYILKMDFKDKEDKGSCQQDESSKFKEPEQQTMPVIDDELYFVDIGSNISDAEPEQATNSTADDDVDLSKYLFQTDELVSSFA</sequence>
<feature type="chain" id="PRO_5046066012" description="BPTI/Kunitz inhibitor domain-containing protein" evidence="1">
    <location>
        <begin position="20"/>
        <end position="1518"/>
    </location>
</feature>
<dbReference type="InterPro" id="IPR006149">
    <property type="entry name" value="EB_dom"/>
</dbReference>
<evidence type="ECO:0000256" key="1">
    <source>
        <dbReference type="SAM" id="SignalP"/>
    </source>
</evidence>
<dbReference type="PANTHER" id="PTHR46339:SF6">
    <property type="entry name" value="BPTI_KUNITZ INHIBITOR DOMAIN-CONTAINING PROTEIN"/>
    <property type="match status" value="1"/>
</dbReference>
<dbReference type="PROSITE" id="PS50279">
    <property type="entry name" value="BPTI_KUNITZ_2"/>
    <property type="match status" value="3"/>
</dbReference>
<evidence type="ECO:0000313" key="3">
    <source>
        <dbReference type="EMBL" id="KAK6766615.1"/>
    </source>
</evidence>
<dbReference type="InterPro" id="IPR020901">
    <property type="entry name" value="Prtase_inh_Kunz-CS"/>
</dbReference>
<dbReference type="Pfam" id="PF14625">
    <property type="entry name" value="Lustrin_cystein"/>
    <property type="match status" value="12"/>
</dbReference>
<dbReference type="InterPro" id="IPR002223">
    <property type="entry name" value="Kunitz_BPTI"/>
</dbReference>
<dbReference type="Pfam" id="PF01683">
    <property type="entry name" value="EB"/>
    <property type="match status" value="1"/>
</dbReference>
<dbReference type="PROSITE" id="PS00280">
    <property type="entry name" value="BPTI_KUNITZ_1"/>
    <property type="match status" value="2"/>
</dbReference>
<dbReference type="InterPro" id="IPR028150">
    <property type="entry name" value="Lustrin_cystein"/>
</dbReference>
<dbReference type="SMART" id="SM00289">
    <property type="entry name" value="WR1"/>
    <property type="match status" value="17"/>
</dbReference>
<dbReference type="SMART" id="SM00131">
    <property type="entry name" value="KU"/>
    <property type="match status" value="3"/>
</dbReference>
<accession>A0ABR1EVL4</accession>
<proteinExistence type="predicted"/>
<dbReference type="InterPro" id="IPR036880">
    <property type="entry name" value="Kunitz_BPTI_sf"/>
</dbReference>
<dbReference type="InterPro" id="IPR036508">
    <property type="entry name" value="Chitin-bd_dom_sf"/>
</dbReference>
<organism evidence="3 4">
    <name type="scientific">Necator americanus</name>
    <name type="common">Human hookworm</name>
    <dbReference type="NCBI Taxonomy" id="51031"/>
    <lineage>
        <taxon>Eukaryota</taxon>
        <taxon>Metazoa</taxon>
        <taxon>Ecdysozoa</taxon>
        <taxon>Nematoda</taxon>
        <taxon>Chromadorea</taxon>
        <taxon>Rhabditida</taxon>
        <taxon>Rhabditina</taxon>
        <taxon>Rhabditomorpha</taxon>
        <taxon>Strongyloidea</taxon>
        <taxon>Ancylostomatidae</taxon>
        <taxon>Bunostominae</taxon>
        <taxon>Necator</taxon>
    </lineage>
</organism>
<dbReference type="InterPro" id="IPR053014">
    <property type="entry name" value="Cuticle_assoc_divergent"/>
</dbReference>
<feature type="domain" description="BPTI/Kunitz inhibitor" evidence="2">
    <location>
        <begin position="326"/>
        <end position="380"/>
    </location>
</feature>
<dbReference type="InterPro" id="IPR006150">
    <property type="entry name" value="Cys_repeat_1"/>
</dbReference>
<keyword evidence="1" id="KW-0732">Signal</keyword>
<dbReference type="Proteomes" id="UP001303046">
    <property type="component" value="Unassembled WGS sequence"/>
</dbReference>
<feature type="domain" description="BPTI/Kunitz inhibitor" evidence="2">
    <location>
        <begin position="433"/>
        <end position="487"/>
    </location>
</feature>
<dbReference type="InterPro" id="IPR000742">
    <property type="entry name" value="EGF"/>
</dbReference>
<feature type="signal peptide" evidence="1">
    <location>
        <begin position="1"/>
        <end position="19"/>
    </location>
</feature>
<dbReference type="SUPFAM" id="SSF57362">
    <property type="entry name" value="BPTI-like"/>
    <property type="match status" value="3"/>
</dbReference>
<dbReference type="Gene3D" id="4.10.410.10">
    <property type="entry name" value="Pancreatic trypsin inhibitor Kunitz domain"/>
    <property type="match status" value="3"/>
</dbReference>
<protein>
    <recommendedName>
        <fullName evidence="2">BPTI/Kunitz inhibitor domain-containing protein</fullName>
    </recommendedName>
</protein>
<name>A0ABR1EVL4_NECAM</name>
<dbReference type="PANTHER" id="PTHR46339">
    <property type="entry name" value="PROTEIN CBG15282-RELATED"/>
    <property type="match status" value="1"/>
</dbReference>